<reference evidence="1 2" key="2">
    <citation type="submission" date="2018-11" db="EMBL/GenBank/DDBJ databases">
        <authorList>
            <consortium name="Pathogen Informatics"/>
        </authorList>
    </citation>
    <scope>NUCLEOTIDE SEQUENCE [LARGE SCALE GENOMIC DNA]</scope>
</reference>
<organism evidence="3">
    <name type="scientific">Rodentolepis nana</name>
    <name type="common">Dwarf tapeworm</name>
    <name type="synonym">Hymenolepis nana</name>
    <dbReference type="NCBI Taxonomy" id="102285"/>
    <lineage>
        <taxon>Eukaryota</taxon>
        <taxon>Metazoa</taxon>
        <taxon>Spiralia</taxon>
        <taxon>Lophotrochozoa</taxon>
        <taxon>Platyhelminthes</taxon>
        <taxon>Cestoda</taxon>
        <taxon>Eucestoda</taxon>
        <taxon>Cyclophyllidea</taxon>
        <taxon>Hymenolepididae</taxon>
        <taxon>Rodentolepis</taxon>
    </lineage>
</organism>
<evidence type="ECO:0000313" key="3">
    <source>
        <dbReference type="WBParaSite" id="HNAJ_0001093101-mRNA-1"/>
    </source>
</evidence>
<gene>
    <name evidence="1" type="ORF">HNAJ_LOCUS10925</name>
</gene>
<dbReference type="PANTHER" id="PTHR14553">
    <property type="entry name" value="UNCHARACTERIZED PROTEIN C1ORF50"/>
    <property type="match status" value="1"/>
</dbReference>
<dbReference type="Pfam" id="PF10504">
    <property type="entry name" value="DUF2452"/>
    <property type="match status" value="1"/>
</dbReference>
<dbReference type="InterPro" id="IPR019534">
    <property type="entry name" value="DUF2452"/>
</dbReference>
<dbReference type="WBParaSite" id="HNAJ_0001093101-mRNA-1">
    <property type="protein sequence ID" value="HNAJ_0001093101-mRNA-1"/>
    <property type="gene ID" value="HNAJ_0001093101"/>
</dbReference>
<keyword evidence="2" id="KW-1185">Reference proteome</keyword>
<protein>
    <submittedName>
        <fullName evidence="1 3">Uncharacterized protein</fullName>
    </submittedName>
</protein>
<proteinExistence type="predicted"/>
<name>A0A0R3TTA5_RODNA</name>
<accession>A0A0R3TTA5</accession>
<reference evidence="3" key="1">
    <citation type="submission" date="2017-02" db="UniProtKB">
        <authorList>
            <consortium name="WormBaseParasite"/>
        </authorList>
    </citation>
    <scope>IDENTIFICATION</scope>
</reference>
<dbReference type="EMBL" id="UZAE01013288">
    <property type="protein sequence ID" value="VDO09116.1"/>
    <property type="molecule type" value="Genomic_DNA"/>
</dbReference>
<dbReference type="Proteomes" id="UP000278807">
    <property type="component" value="Unassembled WGS sequence"/>
</dbReference>
<dbReference type="PANTHER" id="PTHR14553:SF1">
    <property type="entry name" value="SIMILAR TO CHROMOSOME 1 OPEN READING FRAME 50"/>
    <property type="match status" value="1"/>
</dbReference>
<dbReference type="OrthoDB" id="9995764at2759"/>
<dbReference type="AlphaFoldDB" id="A0A0R3TTA5"/>
<sequence length="175" mass="19682">MDPVNGELLSDAELSALSLRKRHKIATSTDLVELATAAQNAVDFVNSNSCTKLREIVSQMLSLKDRAVEVLEEATRDAQLHQAMCNMVKRPGCIFYFYRKTDDSGLVASIISPSEWGKTCPYASFFGAFLLQNDQSWIPVERLKNKTNRQMEIASLVDRLRNQPTFLNALTDDNH</sequence>
<evidence type="ECO:0000313" key="1">
    <source>
        <dbReference type="EMBL" id="VDO09116.1"/>
    </source>
</evidence>
<evidence type="ECO:0000313" key="2">
    <source>
        <dbReference type="Proteomes" id="UP000278807"/>
    </source>
</evidence>